<name>A0A2T6AQ69_9RHOB</name>
<protein>
    <submittedName>
        <fullName evidence="1">Uncharacterized protein</fullName>
    </submittedName>
</protein>
<reference evidence="1 2" key="1">
    <citation type="submission" date="2018-04" db="EMBL/GenBank/DDBJ databases">
        <title>Genomic Encyclopedia of Archaeal and Bacterial Type Strains, Phase II (KMG-II): from individual species to whole genera.</title>
        <authorList>
            <person name="Goeker M."/>
        </authorList>
    </citation>
    <scope>NUCLEOTIDE SEQUENCE [LARGE SCALE GENOMIC DNA]</scope>
    <source>
        <strain evidence="1 2">DSM 29329</strain>
    </source>
</reference>
<dbReference type="SUPFAM" id="SSF47203">
    <property type="entry name" value="Acyl-CoA dehydrogenase C-terminal domain-like"/>
    <property type="match status" value="1"/>
</dbReference>
<dbReference type="EMBL" id="QBKN01000019">
    <property type="protein sequence ID" value="PTX45930.1"/>
    <property type="molecule type" value="Genomic_DNA"/>
</dbReference>
<gene>
    <name evidence="1" type="ORF">C8N44_11988</name>
</gene>
<dbReference type="GO" id="GO:0016627">
    <property type="term" value="F:oxidoreductase activity, acting on the CH-CH group of donors"/>
    <property type="evidence" value="ECO:0007669"/>
    <property type="project" value="InterPro"/>
</dbReference>
<evidence type="ECO:0000313" key="1">
    <source>
        <dbReference type="EMBL" id="PTX45930.1"/>
    </source>
</evidence>
<sequence>MSGQGLSRCWWARVLQGGRAVIGAKALGIAIGAHEDALRYANERVIKEA</sequence>
<dbReference type="Gene3D" id="1.20.140.10">
    <property type="entry name" value="Butyryl-CoA Dehydrogenase, subunit A, domain 3"/>
    <property type="match status" value="1"/>
</dbReference>
<accession>A0A2T6AQ69</accession>
<keyword evidence="2" id="KW-1185">Reference proteome</keyword>
<evidence type="ECO:0000313" key="2">
    <source>
        <dbReference type="Proteomes" id="UP000244069"/>
    </source>
</evidence>
<dbReference type="Proteomes" id="UP000244069">
    <property type="component" value="Unassembled WGS sequence"/>
</dbReference>
<organism evidence="1 2">
    <name type="scientific">Allosediminivita pacifica</name>
    <dbReference type="NCBI Taxonomy" id="1267769"/>
    <lineage>
        <taxon>Bacteria</taxon>
        <taxon>Pseudomonadati</taxon>
        <taxon>Pseudomonadota</taxon>
        <taxon>Alphaproteobacteria</taxon>
        <taxon>Rhodobacterales</taxon>
        <taxon>Paracoccaceae</taxon>
        <taxon>Allosediminivita</taxon>
    </lineage>
</organism>
<comment type="caution">
    <text evidence="1">The sequence shown here is derived from an EMBL/GenBank/DDBJ whole genome shotgun (WGS) entry which is preliminary data.</text>
</comment>
<dbReference type="InterPro" id="IPR036250">
    <property type="entry name" value="AcylCo_DH-like_C"/>
</dbReference>
<dbReference type="RefSeq" id="WP_158274063.1">
    <property type="nucleotide sequence ID" value="NZ_BMEZ01000020.1"/>
</dbReference>
<dbReference type="AlphaFoldDB" id="A0A2T6AQ69"/>
<proteinExistence type="predicted"/>